<dbReference type="InterPro" id="IPR001138">
    <property type="entry name" value="Zn2Cys6_DnaBD"/>
</dbReference>
<evidence type="ECO:0000256" key="5">
    <source>
        <dbReference type="ARBA" id="ARBA00023242"/>
    </source>
</evidence>
<dbReference type="InterPro" id="IPR007219">
    <property type="entry name" value="XnlR_reg_dom"/>
</dbReference>
<keyword evidence="3" id="KW-0805">Transcription regulation</keyword>
<comment type="subcellular location">
    <subcellularLocation>
        <location evidence="1">Nucleus</location>
    </subcellularLocation>
</comment>
<reference evidence="8" key="2">
    <citation type="submission" date="2023-06" db="EMBL/GenBank/DDBJ databases">
        <authorList>
            <consortium name="Lawrence Berkeley National Laboratory"/>
            <person name="Haridas S."/>
            <person name="Hensen N."/>
            <person name="Bonometti L."/>
            <person name="Westerberg I."/>
            <person name="Brannstrom I.O."/>
            <person name="Guillou S."/>
            <person name="Cros-Aarteil S."/>
            <person name="Calhoun S."/>
            <person name="Kuo A."/>
            <person name="Mondo S."/>
            <person name="Pangilinan J."/>
            <person name="Riley R."/>
            <person name="LaButti K."/>
            <person name="Andreopoulos B."/>
            <person name="Lipzen A."/>
            <person name="Chen C."/>
            <person name="Yanf M."/>
            <person name="Daum C."/>
            <person name="Ng V."/>
            <person name="Clum A."/>
            <person name="Steindorff A."/>
            <person name="Ohm R."/>
            <person name="Martin F."/>
            <person name="Silar P."/>
            <person name="Natvig D."/>
            <person name="Lalanne C."/>
            <person name="Gautier V."/>
            <person name="Ament-velasquez S.L."/>
            <person name="Kruys A."/>
            <person name="Hutchinson M.I."/>
            <person name="Powell A.J."/>
            <person name="Barry K."/>
            <person name="Miller A.N."/>
            <person name="Grigoriev I.V."/>
            <person name="Debuchy R."/>
            <person name="Gladieux P."/>
            <person name="Thoren M.H."/>
            <person name="Johannesson H."/>
        </authorList>
    </citation>
    <scope>NUCLEOTIDE SEQUENCE</scope>
    <source>
        <strain evidence="8">CBS 232.78</strain>
    </source>
</reference>
<name>A0AAE0U773_9PEZI</name>
<dbReference type="Proteomes" id="UP001285441">
    <property type="component" value="Unassembled WGS sequence"/>
</dbReference>
<dbReference type="SMART" id="SM00906">
    <property type="entry name" value="Fungal_trans"/>
    <property type="match status" value="1"/>
</dbReference>
<evidence type="ECO:0000256" key="2">
    <source>
        <dbReference type="ARBA" id="ARBA00022723"/>
    </source>
</evidence>
<dbReference type="Pfam" id="PF00172">
    <property type="entry name" value="Zn_clus"/>
    <property type="match status" value="1"/>
</dbReference>
<sequence>MENEAENGQPQRDASGPSLSCFGCRNKKLKCDRIWPRCGRCLRLGEACIFPGSRQSQVGKRKKVRDLEAKLNQLEGQIKNLKDATVAEHLQLGDQHNLAQSMSPVDGLQSATPEGNVHADEIHIHLDASPSNELISLGLFEQLPSPQLMEALTEIFFDKLYHASPMLHRTRYTASLFLPPHMNPPMCLQYIVMALAASTDETYRHLATPFYQRARAYAEADEMRGEGEHTTLAHAQCWTLIANFEAQSLMFPRSSTSLCRSIRIAQMLNLHRLDHKDHFACQTLMPPKDWSELEERRRTWWVIFCSDRLASGATGWPALINERDILTLLPGSEEAFINNQEEQTSSLTSALRQQGPEYSTFAGRVLVSHLFHRTLELTSESFPEGTCEDIKTSTYWKRQTAIDNDLATMLMFLPSGLQLPRNVRSQNAVFINIITHTAIISLHRAGLGKARAGHLKLPEYLTRQSQDRLLPAAEEILSIIRMINDVKVAFKNPLMVFAAYMAALVFLDDFVIEHSCQSESSLDFLLNILAALGKTNPVTRSLAIQLAMDMKRSGFDSSVMERIRELPLTPVLVPLLTRTVSDSSNMLFCLLKTYNDTQPTTTMLFNSEQLFSEEMPPEANETTLPFHNPATETEHFRMGSLSEPTLHFSPEIMFQ</sequence>
<keyword evidence="2" id="KW-0479">Metal-binding</keyword>
<accession>A0AAE0U773</accession>
<dbReference type="Pfam" id="PF04082">
    <property type="entry name" value="Fungal_trans"/>
    <property type="match status" value="1"/>
</dbReference>
<dbReference type="PROSITE" id="PS00463">
    <property type="entry name" value="ZN2_CY6_FUNGAL_1"/>
    <property type="match status" value="1"/>
</dbReference>
<dbReference type="SUPFAM" id="SSF57701">
    <property type="entry name" value="Zn2/Cys6 DNA-binding domain"/>
    <property type="match status" value="1"/>
</dbReference>
<keyword evidence="9" id="KW-1185">Reference proteome</keyword>
<keyword evidence="5" id="KW-0539">Nucleus</keyword>
<dbReference type="EMBL" id="JAULSW010000001">
    <property type="protein sequence ID" value="KAK3393442.1"/>
    <property type="molecule type" value="Genomic_DNA"/>
</dbReference>
<evidence type="ECO:0000256" key="1">
    <source>
        <dbReference type="ARBA" id="ARBA00004123"/>
    </source>
</evidence>
<gene>
    <name evidence="8" type="ORF">B0H63DRAFT_17870</name>
</gene>
<dbReference type="CDD" id="cd00067">
    <property type="entry name" value="GAL4"/>
    <property type="match status" value="1"/>
</dbReference>
<evidence type="ECO:0000256" key="6">
    <source>
        <dbReference type="SAM" id="Coils"/>
    </source>
</evidence>
<dbReference type="PROSITE" id="PS50048">
    <property type="entry name" value="ZN2_CY6_FUNGAL_2"/>
    <property type="match status" value="1"/>
</dbReference>
<proteinExistence type="predicted"/>
<dbReference type="GO" id="GO:0005634">
    <property type="term" value="C:nucleus"/>
    <property type="evidence" value="ECO:0007669"/>
    <property type="project" value="UniProtKB-SubCell"/>
</dbReference>
<reference evidence="8" key="1">
    <citation type="journal article" date="2023" name="Mol. Phylogenet. Evol.">
        <title>Genome-scale phylogeny and comparative genomics of the fungal order Sordariales.</title>
        <authorList>
            <person name="Hensen N."/>
            <person name="Bonometti L."/>
            <person name="Westerberg I."/>
            <person name="Brannstrom I.O."/>
            <person name="Guillou S."/>
            <person name="Cros-Aarteil S."/>
            <person name="Calhoun S."/>
            <person name="Haridas S."/>
            <person name="Kuo A."/>
            <person name="Mondo S."/>
            <person name="Pangilinan J."/>
            <person name="Riley R."/>
            <person name="LaButti K."/>
            <person name="Andreopoulos B."/>
            <person name="Lipzen A."/>
            <person name="Chen C."/>
            <person name="Yan M."/>
            <person name="Daum C."/>
            <person name="Ng V."/>
            <person name="Clum A."/>
            <person name="Steindorff A."/>
            <person name="Ohm R.A."/>
            <person name="Martin F."/>
            <person name="Silar P."/>
            <person name="Natvig D.O."/>
            <person name="Lalanne C."/>
            <person name="Gautier V."/>
            <person name="Ament-Velasquez S.L."/>
            <person name="Kruys A."/>
            <person name="Hutchinson M.I."/>
            <person name="Powell A.J."/>
            <person name="Barry K."/>
            <person name="Miller A.N."/>
            <person name="Grigoriev I.V."/>
            <person name="Debuchy R."/>
            <person name="Gladieux P."/>
            <person name="Hiltunen Thoren M."/>
            <person name="Johannesson H."/>
        </authorList>
    </citation>
    <scope>NUCLEOTIDE SEQUENCE</scope>
    <source>
        <strain evidence="8">CBS 232.78</strain>
    </source>
</reference>
<comment type="caution">
    <text evidence="8">The sequence shown here is derived from an EMBL/GenBank/DDBJ whole genome shotgun (WGS) entry which is preliminary data.</text>
</comment>
<dbReference type="SMART" id="SM00066">
    <property type="entry name" value="GAL4"/>
    <property type="match status" value="1"/>
</dbReference>
<dbReference type="GO" id="GO:0008270">
    <property type="term" value="F:zinc ion binding"/>
    <property type="evidence" value="ECO:0007669"/>
    <property type="project" value="InterPro"/>
</dbReference>
<dbReference type="PANTHER" id="PTHR47338:SF10">
    <property type="entry name" value="TRANSCRIPTION FACTOR DOMAIN-CONTAINING PROTEIN-RELATED"/>
    <property type="match status" value="1"/>
</dbReference>
<evidence type="ECO:0000256" key="4">
    <source>
        <dbReference type="ARBA" id="ARBA00023163"/>
    </source>
</evidence>
<evidence type="ECO:0000256" key="3">
    <source>
        <dbReference type="ARBA" id="ARBA00023015"/>
    </source>
</evidence>
<evidence type="ECO:0000313" key="8">
    <source>
        <dbReference type="EMBL" id="KAK3393442.1"/>
    </source>
</evidence>
<dbReference type="AlphaFoldDB" id="A0AAE0U773"/>
<dbReference type="CDD" id="cd12148">
    <property type="entry name" value="fungal_TF_MHR"/>
    <property type="match status" value="1"/>
</dbReference>
<dbReference type="Gene3D" id="4.10.240.10">
    <property type="entry name" value="Zn(2)-C6 fungal-type DNA-binding domain"/>
    <property type="match status" value="1"/>
</dbReference>
<organism evidence="8 9">
    <name type="scientific">Podospora didyma</name>
    <dbReference type="NCBI Taxonomy" id="330526"/>
    <lineage>
        <taxon>Eukaryota</taxon>
        <taxon>Fungi</taxon>
        <taxon>Dikarya</taxon>
        <taxon>Ascomycota</taxon>
        <taxon>Pezizomycotina</taxon>
        <taxon>Sordariomycetes</taxon>
        <taxon>Sordariomycetidae</taxon>
        <taxon>Sordariales</taxon>
        <taxon>Podosporaceae</taxon>
        <taxon>Podospora</taxon>
    </lineage>
</organism>
<dbReference type="InterPro" id="IPR050815">
    <property type="entry name" value="TF_fung"/>
</dbReference>
<dbReference type="GO" id="GO:0003677">
    <property type="term" value="F:DNA binding"/>
    <property type="evidence" value="ECO:0007669"/>
    <property type="project" value="InterPro"/>
</dbReference>
<feature type="coiled-coil region" evidence="6">
    <location>
        <begin position="57"/>
        <end position="84"/>
    </location>
</feature>
<keyword evidence="4" id="KW-0804">Transcription</keyword>
<protein>
    <submittedName>
        <fullName evidence="8">Binuclear zinc transcription factor</fullName>
    </submittedName>
</protein>
<feature type="domain" description="Zn(2)-C6 fungal-type" evidence="7">
    <location>
        <begin position="20"/>
        <end position="50"/>
    </location>
</feature>
<evidence type="ECO:0000313" key="9">
    <source>
        <dbReference type="Proteomes" id="UP001285441"/>
    </source>
</evidence>
<dbReference type="InterPro" id="IPR036864">
    <property type="entry name" value="Zn2-C6_fun-type_DNA-bd_sf"/>
</dbReference>
<keyword evidence="6" id="KW-0175">Coiled coil</keyword>
<dbReference type="GO" id="GO:0006351">
    <property type="term" value="P:DNA-templated transcription"/>
    <property type="evidence" value="ECO:0007669"/>
    <property type="project" value="InterPro"/>
</dbReference>
<dbReference type="PANTHER" id="PTHR47338">
    <property type="entry name" value="ZN(II)2CYS6 TRANSCRIPTION FACTOR (EUROFUNG)-RELATED"/>
    <property type="match status" value="1"/>
</dbReference>
<evidence type="ECO:0000259" key="7">
    <source>
        <dbReference type="PROSITE" id="PS50048"/>
    </source>
</evidence>
<dbReference type="GO" id="GO:0000981">
    <property type="term" value="F:DNA-binding transcription factor activity, RNA polymerase II-specific"/>
    <property type="evidence" value="ECO:0007669"/>
    <property type="project" value="InterPro"/>
</dbReference>